<keyword evidence="3" id="KW-1185">Reference proteome</keyword>
<dbReference type="Proteomes" id="UP001153069">
    <property type="component" value="Unassembled WGS sequence"/>
</dbReference>
<comment type="caution">
    <text evidence="2">The sequence shown here is derived from an EMBL/GenBank/DDBJ whole genome shotgun (WGS) entry which is preliminary data.</text>
</comment>
<keyword evidence="1" id="KW-1133">Transmembrane helix</keyword>
<evidence type="ECO:0000256" key="1">
    <source>
        <dbReference type="SAM" id="Phobius"/>
    </source>
</evidence>
<evidence type="ECO:0000313" key="2">
    <source>
        <dbReference type="EMBL" id="CAB9503196.1"/>
    </source>
</evidence>
<accession>A0A9N8DJA1</accession>
<organism evidence="2 3">
    <name type="scientific">Seminavis robusta</name>
    <dbReference type="NCBI Taxonomy" id="568900"/>
    <lineage>
        <taxon>Eukaryota</taxon>
        <taxon>Sar</taxon>
        <taxon>Stramenopiles</taxon>
        <taxon>Ochrophyta</taxon>
        <taxon>Bacillariophyta</taxon>
        <taxon>Bacillariophyceae</taxon>
        <taxon>Bacillariophycidae</taxon>
        <taxon>Naviculales</taxon>
        <taxon>Naviculaceae</taxon>
        <taxon>Seminavis</taxon>
    </lineage>
</organism>
<sequence length="322" mass="36560">MARTKHSLPARRKFLEASLPKAENGEEAEEAVPTVHLTRWVLIFLGIVIGGAFALFTRDGTTSILVGNLGGTVKTKGSNVTNTNQTKKPIDILALPLPSIEPFDMSQYEAIHLWHLRKAGGTTLRIYFENIAKHHNVSFKVEEGYCYRGILEERTLVVTMLKDPVARIVSEYWGEGSINLTNPDTSFMDWVEFINTTAPPKLIGQDHWFSWSCVQNCMARLFGNHFPANLTKAKHALEHDFDLIVQSNRMSDPNYTTWLSHVLGAPEVKMPHRGHSDKKYKQENQVAAPKEEDLQVIRKHNQLDYDLLEYLLEKRKDLVGVL</sequence>
<dbReference type="EMBL" id="CAICTM010000157">
    <property type="protein sequence ID" value="CAB9503196.1"/>
    <property type="molecule type" value="Genomic_DNA"/>
</dbReference>
<protein>
    <submittedName>
        <fullName evidence="2">Uncharacterized protein</fullName>
    </submittedName>
</protein>
<evidence type="ECO:0000313" key="3">
    <source>
        <dbReference type="Proteomes" id="UP001153069"/>
    </source>
</evidence>
<dbReference type="Gene3D" id="3.40.50.300">
    <property type="entry name" value="P-loop containing nucleotide triphosphate hydrolases"/>
    <property type="match status" value="1"/>
</dbReference>
<dbReference type="OrthoDB" id="204822at2759"/>
<gene>
    <name evidence="2" type="ORF">SEMRO_158_G071640.1</name>
</gene>
<dbReference type="InterPro" id="IPR027417">
    <property type="entry name" value="P-loop_NTPase"/>
</dbReference>
<reference evidence="2" key="1">
    <citation type="submission" date="2020-06" db="EMBL/GenBank/DDBJ databases">
        <authorList>
            <consortium name="Plant Systems Biology data submission"/>
        </authorList>
    </citation>
    <scope>NUCLEOTIDE SEQUENCE</scope>
    <source>
        <strain evidence="2">D6</strain>
    </source>
</reference>
<proteinExistence type="predicted"/>
<keyword evidence="1" id="KW-0812">Transmembrane</keyword>
<keyword evidence="1" id="KW-0472">Membrane</keyword>
<dbReference type="AlphaFoldDB" id="A0A9N8DJA1"/>
<feature type="transmembrane region" description="Helical" evidence="1">
    <location>
        <begin position="37"/>
        <end position="56"/>
    </location>
</feature>
<name>A0A9N8DJA1_9STRA</name>